<evidence type="ECO:0000313" key="3">
    <source>
        <dbReference type="EMBL" id="GGO74152.1"/>
    </source>
</evidence>
<gene>
    <name evidence="3" type="primary">puuR</name>
    <name evidence="3" type="ORF">GCM10010982_36310</name>
</gene>
<dbReference type="Gene3D" id="1.10.260.40">
    <property type="entry name" value="lambda repressor-like DNA-binding domains"/>
    <property type="match status" value="1"/>
</dbReference>
<dbReference type="PANTHER" id="PTHR46797:SF11">
    <property type="entry name" value="HTH-TYPE TRANSCRIPTIONAL REGULATOR PUUR"/>
    <property type="match status" value="1"/>
</dbReference>
<comment type="caution">
    <text evidence="3">The sequence shown here is derived from an EMBL/GenBank/DDBJ whole genome shotgun (WGS) entry which is preliminary data.</text>
</comment>
<dbReference type="GO" id="GO:0005829">
    <property type="term" value="C:cytosol"/>
    <property type="evidence" value="ECO:0007669"/>
    <property type="project" value="TreeGrafter"/>
</dbReference>
<dbReference type="InterPro" id="IPR050807">
    <property type="entry name" value="TransReg_Diox_bact_type"/>
</dbReference>
<evidence type="ECO:0000313" key="4">
    <source>
        <dbReference type="Proteomes" id="UP000606935"/>
    </source>
</evidence>
<evidence type="ECO:0000259" key="2">
    <source>
        <dbReference type="PROSITE" id="PS50943"/>
    </source>
</evidence>
<dbReference type="CDD" id="cd00093">
    <property type="entry name" value="HTH_XRE"/>
    <property type="match status" value="1"/>
</dbReference>
<dbReference type="InterPro" id="IPR010982">
    <property type="entry name" value="Lambda_DNA-bd_dom_sf"/>
</dbReference>
<feature type="domain" description="HTH cro/C1-type" evidence="2">
    <location>
        <begin position="7"/>
        <end position="61"/>
    </location>
</feature>
<dbReference type="SUPFAM" id="SSF51182">
    <property type="entry name" value="RmlC-like cupins"/>
    <property type="match status" value="1"/>
</dbReference>
<evidence type="ECO:0000256" key="1">
    <source>
        <dbReference type="ARBA" id="ARBA00023125"/>
    </source>
</evidence>
<dbReference type="Gene3D" id="2.60.120.10">
    <property type="entry name" value="Jelly Rolls"/>
    <property type="match status" value="1"/>
</dbReference>
<keyword evidence="1" id="KW-0238">DNA-binding</keyword>
<accession>A0A917Z3L0</accession>
<proteinExistence type="predicted"/>
<protein>
    <submittedName>
        <fullName evidence="3">XRE family transcriptional regulator</fullName>
    </submittedName>
</protein>
<dbReference type="RefSeq" id="WP_188698634.1">
    <property type="nucleotide sequence ID" value="NZ_BMLS01000008.1"/>
</dbReference>
<reference evidence="3" key="2">
    <citation type="submission" date="2020-09" db="EMBL/GenBank/DDBJ databases">
        <authorList>
            <person name="Sun Q."/>
            <person name="Zhou Y."/>
        </authorList>
    </citation>
    <scope>NUCLEOTIDE SEQUENCE</scope>
    <source>
        <strain evidence="3">CGMCC 1.7086</strain>
    </source>
</reference>
<dbReference type="InterPro" id="IPR001387">
    <property type="entry name" value="Cro/C1-type_HTH"/>
</dbReference>
<dbReference type="GO" id="GO:0003677">
    <property type="term" value="F:DNA binding"/>
    <property type="evidence" value="ECO:0007669"/>
    <property type="project" value="UniProtKB-KW"/>
</dbReference>
<dbReference type="Pfam" id="PF01381">
    <property type="entry name" value="HTH_3"/>
    <property type="match status" value="1"/>
</dbReference>
<dbReference type="InterPro" id="IPR011051">
    <property type="entry name" value="RmlC_Cupin_sf"/>
</dbReference>
<name>A0A917Z3L0_9ALTE</name>
<organism evidence="3 4">
    <name type="scientific">Bowmanella pacifica</name>
    <dbReference type="NCBI Taxonomy" id="502051"/>
    <lineage>
        <taxon>Bacteria</taxon>
        <taxon>Pseudomonadati</taxon>
        <taxon>Pseudomonadota</taxon>
        <taxon>Gammaproteobacteria</taxon>
        <taxon>Alteromonadales</taxon>
        <taxon>Alteromonadaceae</taxon>
        <taxon>Bowmanella</taxon>
    </lineage>
</organism>
<dbReference type="GO" id="GO:0003700">
    <property type="term" value="F:DNA-binding transcription factor activity"/>
    <property type="evidence" value="ECO:0007669"/>
    <property type="project" value="TreeGrafter"/>
</dbReference>
<sequence>MKVGKRIKALRKQRGLSQRELAKLVSLPNSTLSMIERDAVSPSISNLHKILKGLSMPLSQFFTHDFVEEDKLVYGPDELTDIGSDGVQYLLVGAEKADRQLTFLQEIYPPGSGTGEEWISHPGQEAGTVLCGELTILQGHQEYQLKAGDSYYLNTQLPHQFVNRGNEVCKIISAVTPASF</sequence>
<dbReference type="InterPro" id="IPR013096">
    <property type="entry name" value="Cupin_2"/>
</dbReference>
<dbReference type="PANTHER" id="PTHR46797">
    <property type="entry name" value="HTH-TYPE TRANSCRIPTIONAL REGULATOR"/>
    <property type="match status" value="1"/>
</dbReference>
<dbReference type="SMART" id="SM00530">
    <property type="entry name" value="HTH_XRE"/>
    <property type="match status" value="1"/>
</dbReference>
<reference evidence="3" key="1">
    <citation type="journal article" date="2014" name="Int. J. Syst. Evol. Microbiol.">
        <title>Complete genome sequence of Corynebacterium casei LMG S-19264T (=DSM 44701T), isolated from a smear-ripened cheese.</title>
        <authorList>
            <consortium name="US DOE Joint Genome Institute (JGI-PGF)"/>
            <person name="Walter F."/>
            <person name="Albersmeier A."/>
            <person name="Kalinowski J."/>
            <person name="Ruckert C."/>
        </authorList>
    </citation>
    <scope>NUCLEOTIDE SEQUENCE</scope>
    <source>
        <strain evidence="3">CGMCC 1.7086</strain>
    </source>
</reference>
<dbReference type="SUPFAM" id="SSF47413">
    <property type="entry name" value="lambda repressor-like DNA-binding domains"/>
    <property type="match status" value="1"/>
</dbReference>
<keyword evidence="4" id="KW-1185">Reference proteome</keyword>
<dbReference type="PROSITE" id="PS50943">
    <property type="entry name" value="HTH_CROC1"/>
    <property type="match status" value="1"/>
</dbReference>
<dbReference type="CDD" id="cd02209">
    <property type="entry name" value="cupin_XRE_C"/>
    <property type="match status" value="1"/>
</dbReference>
<dbReference type="Pfam" id="PF07883">
    <property type="entry name" value="Cupin_2"/>
    <property type="match status" value="1"/>
</dbReference>
<dbReference type="EMBL" id="BMLS01000008">
    <property type="protein sequence ID" value="GGO74152.1"/>
    <property type="molecule type" value="Genomic_DNA"/>
</dbReference>
<dbReference type="InterPro" id="IPR014710">
    <property type="entry name" value="RmlC-like_jellyroll"/>
</dbReference>
<dbReference type="AlphaFoldDB" id="A0A917Z3L0"/>
<dbReference type="Proteomes" id="UP000606935">
    <property type="component" value="Unassembled WGS sequence"/>
</dbReference>